<evidence type="ECO:0008006" key="3">
    <source>
        <dbReference type="Google" id="ProtNLM"/>
    </source>
</evidence>
<dbReference type="Pfam" id="PF25284">
    <property type="entry name" value="DUF7874"/>
    <property type="match status" value="1"/>
</dbReference>
<reference evidence="2" key="1">
    <citation type="journal article" date="2016" name="Nat. Biotechnol.">
        <title>Sequencing wild and cultivated cassava and related species reveals extensive interspecific hybridization and genetic diversity.</title>
        <authorList>
            <person name="Bredeson J.V."/>
            <person name="Lyons J.B."/>
            <person name="Prochnik S.E."/>
            <person name="Wu G.A."/>
            <person name="Ha C.M."/>
            <person name="Edsinger-Gonzales E."/>
            <person name="Grimwood J."/>
            <person name="Schmutz J."/>
            <person name="Rabbi I.Y."/>
            <person name="Egesi C."/>
            <person name="Nauluvula P."/>
            <person name="Lebot V."/>
            <person name="Ndunguru J."/>
            <person name="Mkamilo G."/>
            <person name="Bart R.S."/>
            <person name="Setter T.L."/>
            <person name="Gleadow R.M."/>
            <person name="Kulakow P."/>
            <person name="Ferguson M.E."/>
            <person name="Rounsley S."/>
            <person name="Rokhsar D.S."/>
        </authorList>
    </citation>
    <scope>NUCLEOTIDE SEQUENCE [LARGE SCALE GENOMIC DNA]</scope>
    <source>
        <strain evidence="2">cv. AM560-2</strain>
    </source>
</reference>
<dbReference type="STRING" id="3983.A0A2C9V816"/>
<dbReference type="OrthoDB" id="785636at2759"/>
<accession>A0A2C9V816</accession>
<dbReference type="EMBL" id="CM004395">
    <property type="protein sequence ID" value="OAY40225.1"/>
    <property type="molecule type" value="Genomic_DNA"/>
</dbReference>
<organism evidence="1 2">
    <name type="scientific">Manihot esculenta</name>
    <name type="common">Cassava</name>
    <name type="synonym">Jatropha manihot</name>
    <dbReference type="NCBI Taxonomy" id="3983"/>
    <lineage>
        <taxon>Eukaryota</taxon>
        <taxon>Viridiplantae</taxon>
        <taxon>Streptophyta</taxon>
        <taxon>Embryophyta</taxon>
        <taxon>Tracheophyta</taxon>
        <taxon>Spermatophyta</taxon>
        <taxon>Magnoliopsida</taxon>
        <taxon>eudicotyledons</taxon>
        <taxon>Gunneridae</taxon>
        <taxon>Pentapetalae</taxon>
        <taxon>rosids</taxon>
        <taxon>fabids</taxon>
        <taxon>Malpighiales</taxon>
        <taxon>Euphorbiaceae</taxon>
        <taxon>Crotonoideae</taxon>
        <taxon>Manihoteae</taxon>
        <taxon>Manihot</taxon>
    </lineage>
</organism>
<dbReference type="PANTHER" id="PTHR37216:SF1">
    <property type="entry name" value="EXPRESSED PROTEIN"/>
    <property type="match status" value="1"/>
</dbReference>
<dbReference type="PANTHER" id="PTHR37216">
    <property type="entry name" value="EXPRESSED PROTEIN"/>
    <property type="match status" value="1"/>
</dbReference>
<protein>
    <recommendedName>
        <fullName evidence="3">EF-hand domain-containing protein</fullName>
    </recommendedName>
</protein>
<comment type="caution">
    <text evidence="1">The sequence shown here is derived from an EMBL/GenBank/DDBJ whole genome shotgun (WGS) entry which is preliminary data.</text>
</comment>
<gene>
    <name evidence="1" type="ORF">MANES_09G005400v8</name>
</gene>
<keyword evidence="2" id="KW-1185">Reference proteome</keyword>
<name>A0A2C9V816_MANES</name>
<sequence length="159" mass="18001">MGQTLMKLAPGSEENKEKEIGSKIEECYDKYFADNTKDLNLADFYQAVCQTVEDINKKLNSTQFRMPDAEKLKEVYQTHFKDEGKKLSKDEFQKILQEIIIHTGFTGFGSKDILIYLYGIPAAALFIKQRIAPKAIPNDVFIPGITSASVFLLAKLNKI</sequence>
<dbReference type="AlphaFoldDB" id="A0A2C9V816"/>
<dbReference type="Proteomes" id="UP000091857">
    <property type="component" value="Chromosome 9"/>
</dbReference>
<dbReference type="OMA" id="FYRAICE"/>
<evidence type="ECO:0000313" key="1">
    <source>
        <dbReference type="EMBL" id="OAY40225.1"/>
    </source>
</evidence>
<proteinExistence type="predicted"/>
<evidence type="ECO:0000313" key="2">
    <source>
        <dbReference type="Proteomes" id="UP000091857"/>
    </source>
</evidence>
<dbReference type="Gramene" id="Manes.09G005400.1.v8.1">
    <property type="protein sequence ID" value="Manes.09G005400.1.v8.1.CDS"/>
    <property type="gene ID" value="Manes.09G005400.v8.1"/>
</dbReference>
<dbReference type="InterPro" id="IPR057196">
    <property type="entry name" value="DUF7874"/>
</dbReference>